<protein>
    <recommendedName>
        <fullName evidence="5">DUF676 domain-containing protein</fullName>
    </recommendedName>
</protein>
<sequence>NVAQSFQMATDSAPDANAHHLVILIHGLWGNPIHLKHLHDTLAKQHAGEGLYIYLPASNKDNFTYDGIEVGAERITHDVEAKLKELEAAGSKIEKISIAGYSLGGLVARYVVGLLYQAGVFDDIQPMNFTTFATPHLGVRTPRNGYRARTWNFLGSRTLSTSGQQMFLVDDFRGTGRPLLALLADANSIFVRGLGLFKHRSVYANTINDRSVPYYTSAVSRVDPFVDLDAIDVHPLPNQHQPVILDPANPVEPRREQEEQPLTWAERYIMTQRTRASLPFYALLFTLLPIAVPLFMVNAGYQTYKSAQRVKLHEAGDLVDLKRYRIPLLEESQAVQDRMVERLAGDSSQESYLPTPPPERAGSASPVSRAQPTKTPHLTSTEKNEDSPAAWPTLALTDDQFAMIDSLDAHVGFTKYACHIQKVRHTHAAIVMRVDKESYGEGRQVSRHWVEGFEV</sequence>
<proteinExistence type="inferred from homology"/>
<keyword evidence="4" id="KW-0472">Membrane</keyword>
<feature type="region of interest" description="Disordered" evidence="3">
    <location>
        <begin position="344"/>
        <end position="389"/>
    </location>
</feature>
<feature type="compositionally biased region" description="Polar residues" evidence="3">
    <location>
        <begin position="365"/>
        <end position="379"/>
    </location>
</feature>
<dbReference type="EMBL" id="JAVFHQ010000013">
    <property type="protein sequence ID" value="KAK4546814.1"/>
    <property type="molecule type" value="Genomic_DNA"/>
</dbReference>
<feature type="domain" description="DUF676" evidence="5">
    <location>
        <begin position="17"/>
        <end position="216"/>
    </location>
</feature>
<keyword evidence="2" id="KW-0442">Lipid degradation</keyword>
<name>A0AAV9JN80_9PEZI</name>
<dbReference type="GO" id="GO:0016042">
    <property type="term" value="P:lipid catabolic process"/>
    <property type="evidence" value="ECO:0007669"/>
    <property type="project" value="UniProtKB-KW"/>
</dbReference>
<organism evidence="6 7">
    <name type="scientific">Oleoguttula mirabilis</name>
    <dbReference type="NCBI Taxonomy" id="1507867"/>
    <lineage>
        <taxon>Eukaryota</taxon>
        <taxon>Fungi</taxon>
        <taxon>Dikarya</taxon>
        <taxon>Ascomycota</taxon>
        <taxon>Pezizomycotina</taxon>
        <taxon>Dothideomycetes</taxon>
        <taxon>Dothideomycetidae</taxon>
        <taxon>Mycosphaerellales</taxon>
        <taxon>Teratosphaeriaceae</taxon>
        <taxon>Oleoguttula</taxon>
    </lineage>
</organism>
<gene>
    <name evidence="6" type="ORF">LTR36_001546</name>
</gene>
<evidence type="ECO:0000256" key="3">
    <source>
        <dbReference type="SAM" id="MobiDB-lite"/>
    </source>
</evidence>
<dbReference type="PANTHER" id="PTHR12482">
    <property type="entry name" value="LIPASE ROG1-RELATED-RELATED"/>
    <property type="match status" value="1"/>
</dbReference>
<dbReference type="InterPro" id="IPR029058">
    <property type="entry name" value="AB_hydrolase_fold"/>
</dbReference>
<dbReference type="InterPro" id="IPR044294">
    <property type="entry name" value="Lipase-like"/>
</dbReference>
<keyword evidence="2" id="KW-0443">Lipid metabolism</keyword>
<dbReference type="InterPro" id="IPR007751">
    <property type="entry name" value="DUF676_lipase-like"/>
</dbReference>
<dbReference type="Proteomes" id="UP001324427">
    <property type="component" value="Unassembled WGS sequence"/>
</dbReference>
<evidence type="ECO:0000259" key="5">
    <source>
        <dbReference type="Pfam" id="PF05057"/>
    </source>
</evidence>
<keyword evidence="7" id="KW-1185">Reference proteome</keyword>
<accession>A0AAV9JN80</accession>
<evidence type="ECO:0000256" key="1">
    <source>
        <dbReference type="ARBA" id="ARBA00007920"/>
    </source>
</evidence>
<dbReference type="AlphaFoldDB" id="A0AAV9JN80"/>
<dbReference type="GO" id="GO:0004622">
    <property type="term" value="F:phosphatidylcholine lysophospholipase activity"/>
    <property type="evidence" value="ECO:0007669"/>
    <property type="project" value="TreeGrafter"/>
</dbReference>
<comment type="caution">
    <text evidence="6">The sequence shown here is derived from an EMBL/GenBank/DDBJ whole genome shotgun (WGS) entry which is preliminary data.</text>
</comment>
<dbReference type="SUPFAM" id="SSF53474">
    <property type="entry name" value="alpha/beta-Hydrolases"/>
    <property type="match status" value="1"/>
</dbReference>
<feature type="transmembrane region" description="Helical" evidence="4">
    <location>
        <begin position="280"/>
        <end position="301"/>
    </location>
</feature>
<comment type="similarity">
    <text evidence="1">Belongs to the putative lipase ROG1 family.</text>
</comment>
<dbReference type="Gene3D" id="3.40.50.1820">
    <property type="entry name" value="alpha/beta hydrolase"/>
    <property type="match status" value="1"/>
</dbReference>
<keyword evidence="4" id="KW-0812">Transmembrane</keyword>
<evidence type="ECO:0000256" key="4">
    <source>
        <dbReference type="SAM" id="Phobius"/>
    </source>
</evidence>
<evidence type="ECO:0000313" key="7">
    <source>
        <dbReference type="Proteomes" id="UP001324427"/>
    </source>
</evidence>
<dbReference type="Pfam" id="PF05057">
    <property type="entry name" value="DUF676"/>
    <property type="match status" value="1"/>
</dbReference>
<dbReference type="PANTHER" id="PTHR12482:SF65">
    <property type="entry name" value="ESTERASE, PUTATIVE (AFU_ORTHOLOGUE AFUA_3G12320)-RELATED"/>
    <property type="match status" value="1"/>
</dbReference>
<reference evidence="6 7" key="1">
    <citation type="submission" date="2021-11" db="EMBL/GenBank/DDBJ databases">
        <title>Black yeast isolated from Biological Soil Crust.</title>
        <authorList>
            <person name="Kurbessoian T."/>
        </authorList>
    </citation>
    <scope>NUCLEOTIDE SEQUENCE [LARGE SCALE GENOMIC DNA]</scope>
    <source>
        <strain evidence="6 7">CCFEE 5522</strain>
    </source>
</reference>
<dbReference type="GO" id="GO:0005811">
    <property type="term" value="C:lipid droplet"/>
    <property type="evidence" value="ECO:0007669"/>
    <property type="project" value="TreeGrafter"/>
</dbReference>
<keyword evidence="4" id="KW-1133">Transmembrane helix</keyword>
<evidence type="ECO:0000313" key="6">
    <source>
        <dbReference type="EMBL" id="KAK4546814.1"/>
    </source>
</evidence>
<evidence type="ECO:0000256" key="2">
    <source>
        <dbReference type="ARBA" id="ARBA00022963"/>
    </source>
</evidence>
<dbReference type="GO" id="GO:0047372">
    <property type="term" value="F:monoacylglycerol lipase activity"/>
    <property type="evidence" value="ECO:0007669"/>
    <property type="project" value="TreeGrafter"/>
</dbReference>
<feature type="non-terminal residue" evidence="6">
    <location>
        <position position="1"/>
    </location>
</feature>